<accession>A0ABN0HE33</accession>
<evidence type="ECO:0000313" key="2">
    <source>
        <dbReference type="Proteomes" id="UP000018720"/>
    </source>
</evidence>
<keyword evidence="2" id="KW-1185">Reference proteome</keyword>
<evidence type="ECO:0000313" key="1">
    <source>
        <dbReference type="EMBL" id="EJZ43876.1"/>
    </source>
</evidence>
<protein>
    <recommendedName>
        <fullName evidence="3">DUF1564 family protein</fullName>
    </recommendedName>
</protein>
<evidence type="ECO:0008006" key="3">
    <source>
        <dbReference type="Google" id="ProtNLM"/>
    </source>
</evidence>
<name>A0ABN0HE33_9LEPT</name>
<gene>
    <name evidence="1" type="ORF">LEP1GSC178_2012</name>
</gene>
<proteinExistence type="predicted"/>
<dbReference type="Proteomes" id="UP000018720">
    <property type="component" value="Unassembled WGS sequence"/>
</dbReference>
<organism evidence="1 2">
    <name type="scientific">Leptospira licerasiae str. MMD4847</name>
    <dbReference type="NCBI Taxonomy" id="1049971"/>
    <lineage>
        <taxon>Bacteria</taxon>
        <taxon>Pseudomonadati</taxon>
        <taxon>Spirochaetota</taxon>
        <taxon>Spirochaetia</taxon>
        <taxon>Leptospirales</taxon>
        <taxon>Leptospiraceae</taxon>
        <taxon>Leptospira</taxon>
    </lineage>
</organism>
<comment type="caution">
    <text evidence="1">The sequence shown here is derived from an EMBL/GenBank/DDBJ whole genome shotgun (WGS) entry which is preliminary data.</text>
</comment>
<dbReference type="EMBL" id="AHOM02000001">
    <property type="protein sequence ID" value="EJZ43876.1"/>
    <property type="molecule type" value="Genomic_DNA"/>
</dbReference>
<sequence length="192" mass="21901">MDRYATTHSGFATFCIVTALAWQARSNAKRRNTLVVRRTSDKFFLFYFRVKYSLERAVQNFPYVSPLLRCSGAELWNSILLIKLQFGDSNWSRIRSGDLASESSILPKRQFTEVQKYKYFECTVFGSDVGLTFGASAALRARFATLAWPSAHFALSLALQSKSRAKSFGLAKRRNTLVVRRKALNTFDVRDL</sequence>
<reference evidence="1 2" key="1">
    <citation type="submission" date="2012-08" db="EMBL/GenBank/DDBJ databases">
        <authorList>
            <person name="Harkins D.M."/>
            <person name="Durkin A.S."/>
            <person name="Selengut J.D."/>
            <person name="Sanka R."/>
            <person name="DePew J."/>
            <person name="Purushe J."/>
            <person name="Matthias M.A."/>
            <person name="Vinetz J.M."/>
            <person name="Sutton G.G."/>
            <person name="Nelson W.C."/>
            <person name="Fouts D.E."/>
        </authorList>
    </citation>
    <scope>NUCLEOTIDE SEQUENCE [LARGE SCALE GENOMIC DNA]</scope>
    <source>
        <strain evidence="1 2">MMD4847</strain>
    </source>
</reference>